<dbReference type="EMBL" id="JOKM01000106">
    <property type="protein sequence ID" value="KGB21010.1"/>
    <property type="molecule type" value="Genomic_DNA"/>
</dbReference>
<dbReference type="STRING" id="104102.AtDm6_3375"/>
<dbReference type="PATRIC" id="fig|104102.7.peg.3330"/>
<name>A0A094YG35_9PROT</name>
<evidence type="ECO:0000313" key="1">
    <source>
        <dbReference type="EMBL" id="KGB21010.1"/>
    </source>
</evidence>
<dbReference type="Proteomes" id="UP000029448">
    <property type="component" value="Unassembled WGS sequence"/>
</dbReference>
<dbReference type="RefSeq" id="WP_035382318.1">
    <property type="nucleotide sequence ID" value="NZ_JACAOJ010000075.1"/>
</dbReference>
<dbReference type="AlphaFoldDB" id="A0A094YG35"/>
<proteinExistence type="predicted"/>
<evidence type="ECO:0000313" key="2">
    <source>
        <dbReference type="Proteomes" id="UP000029448"/>
    </source>
</evidence>
<reference evidence="1 2" key="1">
    <citation type="submission" date="2014-06" db="EMBL/GenBank/DDBJ databases">
        <title>Functional and comparative genomic analyses of the Drosophila gut microbiota identify candidate symbiosis factors.</title>
        <authorList>
            <person name="Newell P.D."/>
            <person name="Chaston J.M."/>
            <person name="Douglas A.E."/>
        </authorList>
    </citation>
    <scope>NUCLEOTIDE SEQUENCE [LARGE SCALE GENOMIC DNA]</scope>
    <source>
        <strain evidence="1 2">DmCS_006</strain>
    </source>
</reference>
<sequence length="105" mass="11264">MSYRTERRRRQISAKGRQMVLSSNGTSVTLKAYSPPPQAAEIQDGVAKAAFVVEIMADEVNAQGLTPAADMEITDGPKFYTLTDAVPIYDGATLCGWRLIAAGGQ</sequence>
<evidence type="ECO:0008006" key="3">
    <source>
        <dbReference type="Google" id="ProtNLM"/>
    </source>
</evidence>
<comment type="caution">
    <text evidence="1">The sequence shown here is derived from an EMBL/GenBank/DDBJ whole genome shotgun (WGS) entry which is preliminary data.</text>
</comment>
<organism evidence="1 2">
    <name type="scientific">Acetobacter tropicalis</name>
    <dbReference type="NCBI Taxonomy" id="104102"/>
    <lineage>
        <taxon>Bacteria</taxon>
        <taxon>Pseudomonadati</taxon>
        <taxon>Pseudomonadota</taxon>
        <taxon>Alphaproteobacteria</taxon>
        <taxon>Acetobacterales</taxon>
        <taxon>Acetobacteraceae</taxon>
        <taxon>Acetobacter</taxon>
    </lineage>
</organism>
<protein>
    <recommendedName>
        <fullName evidence="3">Phage protein</fullName>
    </recommendedName>
</protein>
<accession>A0A094YG35</accession>
<keyword evidence="2" id="KW-1185">Reference proteome</keyword>
<dbReference type="GeneID" id="89477538"/>
<gene>
    <name evidence="1" type="ORF">AtDm6_3375</name>
</gene>